<keyword evidence="2" id="KW-1185">Reference proteome</keyword>
<dbReference type="EMBL" id="CP091511">
    <property type="protein sequence ID" value="UOO90084.1"/>
    <property type="molecule type" value="Genomic_DNA"/>
</dbReference>
<name>A0ABY4E2T2_9NEIS</name>
<dbReference type="Proteomes" id="UP000832011">
    <property type="component" value="Chromosome"/>
</dbReference>
<proteinExistence type="predicted"/>
<organism evidence="1 2">
    <name type="scientific">Vitreoscilla massiliensis</name>
    <dbReference type="NCBI Taxonomy" id="1689272"/>
    <lineage>
        <taxon>Bacteria</taxon>
        <taxon>Pseudomonadati</taxon>
        <taxon>Pseudomonadota</taxon>
        <taxon>Betaproteobacteria</taxon>
        <taxon>Neisseriales</taxon>
        <taxon>Neisseriaceae</taxon>
        <taxon>Vitreoscilla</taxon>
    </lineage>
</organism>
<protein>
    <submittedName>
        <fullName evidence="1">Uncharacterized protein</fullName>
    </submittedName>
</protein>
<accession>A0ABY4E2T2</accession>
<reference evidence="1 2" key="1">
    <citation type="journal article" date="2022" name="Res Sq">
        <title>Evolution of multicellular longitudinally dividing oral cavity symbionts (Neisseriaceae).</title>
        <authorList>
            <person name="Nyongesa S."/>
            <person name="Weber P."/>
            <person name="Bernet E."/>
            <person name="Pullido F."/>
            <person name="Nieckarz M."/>
            <person name="Delaby M."/>
            <person name="Nieves C."/>
            <person name="Viehboeck T."/>
            <person name="Krause N."/>
            <person name="Rivera-Millot A."/>
            <person name="Nakamura A."/>
            <person name="Vischer N."/>
            <person name="VanNieuwenhze M."/>
            <person name="Brun Y."/>
            <person name="Cava F."/>
            <person name="Bulgheresi S."/>
            <person name="Veyrier F."/>
        </authorList>
    </citation>
    <scope>NUCLEOTIDE SEQUENCE [LARGE SCALE GENOMIC DNA]</scope>
    <source>
        <strain evidence="1 2">SN4</strain>
    </source>
</reference>
<gene>
    <name evidence="1" type="ORF">LVJ82_03595</name>
</gene>
<evidence type="ECO:0000313" key="2">
    <source>
        <dbReference type="Proteomes" id="UP000832011"/>
    </source>
</evidence>
<evidence type="ECO:0000313" key="1">
    <source>
        <dbReference type="EMBL" id="UOO90084.1"/>
    </source>
</evidence>
<sequence length="267" mass="31155">MLMNEINLNFKTHRYGYLYQLLTWLCDNFKKELTGCTIQIGSSHSQPAWINFPIAEEVRSYYQRTKTDARLNLKRVENFHNDIVTAITVFIRTRNNLLNRPNPTKAEISSLINFNKDSKAKLFVDTHDLIRHFEIRHITLWAYLESGMSNHEIKTILRRFSKNLRAKYVCNGYVKKVSYNHLTGLQIDFLDSVFSVSTIEIEQLWSNAVLPLFPTALCTFYKQELPYLGHAKEIAQFVESAISIPLLQDTELMLKVPTVRNFTTSRK</sequence>
<dbReference type="RefSeq" id="WP_058356016.1">
    <property type="nucleotide sequence ID" value="NZ_CABKVG010000008.1"/>
</dbReference>